<organism evidence="1">
    <name type="scientific">marine sediment metagenome</name>
    <dbReference type="NCBI Taxonomy" id="412755"/>
    <lineage>
        <taxon>unclassified sequences</taxon>
        <taxon>metagenomes</taxon>
        <taxon>ecological metagenomes</taxon>
    </lineage>
</organism>
<name>A0A0F9GJF2_9ZZZZ</name>
<comment type="caution">
    <text evidence="1">The sequence shown here is derived from an EMBL/GenBank/DDBJ whole genome shotgun (WGS) entry which is preliminary data.</text>
</comment>
<dbReference type="EMBL" id="LAZR01017794">
    <property type="protein sequence ID" value="KKL98939.1"/>
    <property type="molecule type" value="Genomic_DNA"/>
</dbReference>
<dbReference type="AlphaFoldDB" id="A0A0F9GJF2"/>
<reference evidence="1" key="1">
    <citation type="journal article" date="2015" name="Nature">
        <title>Complex archaea that bridge the gap between prokaryotes and eukaryotes.</title>
        <authorList>
            <person name="Spang A."/>
            <person name="Saw J.H."/>
            <person name="Jorgensen S.L."/>
            <person name="Zaremba-Niedzwiedzka K."/>
            <person name="Martijn J."/>
            <person name="Lind A.E."/>
            <person name="van Eijk R."/>
            <person name="Schleper C."/>
            <person name="Guy L."/>
            <person name="Ettema T.J."/>
        </authorList>
    </citation>
    <scope>NUCLEOTIDE SEQUENCE</scope>
</reference>
<gene>
    <name evidence="1" type="ORF">LCGC14_1819440</name>
</gene>
<protein>
    <submittedName>
        <fullName evidence="1">Uncharacterized protein</fullName>
    </submittedName>
</protein>
<proteinExistence type="predicted"/>
<sequence>MGHWPLTERKGRMKIILALLFALALLVPTAPVIAQMDAPEYAVDGTAMVGRTVVGARMWTGRDGVSASTTDIFDFGMQSRYVGMCYEGGGTAQEVAYFRFGTTIGASQGAATEDTTGMTLFATTSAAFINGVSDIIGTGGALIVLVPGTAFLMTGGGDGTDIHCLVQPWETRGLILHSATAGSATIDVWAVR</sequence>
<evidence type="ECO:0000313" key="1">
    <source>
        <dbReference type="EMBL" id="KKL98939.1"/>
    </source>
</evidence>
<accession>A0A0F9GJF2</accession>